<feature type="chain" id="PRO_5042124532" evidence="1">
    <location>
        <begin position="26"/>
        <end position="95"/>
    </location>
</feature>
<reference evidence="2 3" key="1">
    <citation type="journal article" date="2023" name="Int. J. Mol. Sci.">
        <title>De Novo Assembly and Annotation of 11 Diverse Shrub Willow (Salix) Genomes Reveals Novel Gene Organization in Sex-Linked Regions.</title>
        <authorList>
            <person name="Hyden B."/>
            <person name="Feng K."/>
            <person name="Yates T.B."/>
            <person name="Jawdy S."/>
            <person name="Cereghino C."/>
            <person name="Smart L.B."/>
            <person name="Muchero W."/>
        </authorList>
    </citation>
    <scope>NUCLEOTIDE SEQUENCE [LARGE SCALE GENOMIC DNA]</scope>
    <source>
        <tissue evidence="2">Shoot tip</tissue>
    </source>
</reference>
<accession>A0AAD6L326</accession>
<proteinExistence type="predicted"/>
<dbReference type="AlphaFoldDB" id="A0AAD6L326"/>
<protein>
    <submittedName>
        <fullName evidence="2">Uncharacterized protein</fullName>
    </submittedName>
</protein>
<feature type="signal peptide" evidence="1">
    <location>
        <begin position="1"/>
        <end position="25"/>
    </location>
</feature>
<evidence type="ECO:0000313" key="2">
    <source>
        <dbReference type="EMBL" id="KAJ6433489.1"/>
    </source>
</evidence>
<organism evidence="2 3">
    <name type="scientific">Salix udensis</name>
    <dbReference type="NCBI Taxonomy" id="889485"/>
    <lineage>
        <taxon>Eukaryota</taxon>
        <taxon>Viridiplantae</taxon>
        <taxon>Streptophyta</taxon>
        <taxon>Embryophyta</taxon>
        <taxon>Tracheophyta</taxon>
        <taxon>Spermatophyta</taxon>
        <taxon>Magnoliopsida</taxon>
        <taxon>eudicotyledons</taxon>
        <taxon>Gunneridae</taxon>
        <taxon>Pentapetalae</taxon>
        <taxon>rosids</taxon>
        <taxon>fabids</taxon>
        <taxon>Malpighiales</taxon>
        <taxon>Salicaceae</taxon>
        <taxon>Saliceae</taxon>
        <taxon>Salix</taxon>
    </lineage>
</organism>
<sequence>MQVCCHMHPQIMIMILSGLCYFSRAFKISLPPYCNTIISFSFVLSSRIDIEYGFRDAVGISPKNLSQFQNLHAIYIIFLRVKLLCFSVAGCDNFP</sequence>
<evidence type="ECO:0000313" key="3">
    <source>
        <dbReference type="Proteomes" id="UP001162972"/>
    </source>
</evidence>
<keyword evidence="3" id="KW-1185">Reference proteome</keyword>
<dbReference type="EMBL" id="JAPFFJ010000002">
    <property type="protein sequence ID" value="KAJ6433489.1"/>
    <property type="molecule type" value="Genomic_DNA"/>
</dbReference>
<comment type="caution">
    <text evidence="2">The sequence shown here is derived from an EMBL/GenBank/DDBJ whole genome shotgun (WGS) entry which is preliminary data.</text>
</comment>
<name>A0AAD6L326_9ROSI</name>
<evidence type="ECO:0000256" key="1">
    <source>
        <dbReference type="SAM" id="SignalP"/>
    </source>
</evidence>
<gene>
    <name evidence="2" type="ORF">OIU84_017225</name>
</gene>
<keyword evidence="1" id="KW-0732">Signal</keyword>
<dbReference type="Proteomes" id="UP001162972">
    <property type="component" value="Chromosome 13"/>
</dbReference>